<dbReference type="PANTHER" id="PTHR13090">
    <property type="entry name" value="ARGININE-HYDROXYLASE NDUFAF5, MITOCHONDRIAL"/>
    <property type="match status" value="1"/>
</dbReference>
<dbReference type="PANTHER" id="PTHR13090:SF1">
    <property type="entry name" value="ARGININE-HYDROXYLASE NDUFAF5, MITOCHONDRIAL"/>
    <property type="match status" value="1"/>
</dbReference>
<keyword evidence="6" id="KW-1185">Reference proteome</keyword>
<dbReference type="InterPro" id="IPR050602">
    <property type="entry name" value="Malonyl-ACP_OMT"/>
</dbReference>
<evidence type="ECO:0000256" key="2">
    <source>
        <dbReference type="ARBA" id="ARBA00022679"/>
    </source>
</evidence>
<gene>
    <name evidence="5" type="ORF">GGD89_001551</name>
</gene>
<reference evidence="5 6" key="1">
    <citation type="submission" date="2020-08" db="EMBL/GenBank/DDBJ databases">
        <title>Genome sequencing of Purple Non-Sulfur Bacteria from various extreme environments.</title>
        <authorList>
            <person name="Mayer M."/>
        </authorList>
    </citation>
    <scope>NUCLEOTIDE SEQUENCE [LARGE SCALE GENOMIC DNA]</scope>
    <source>
        <strain evidence="5 6">JA131</strain>
    </source>
</reference>
<dbReference type="GO" id="GO:0008757">
    <property type="term" value="F:S-adenosylmethionine-dependent methyltransferase activity"/>
    <property type="evidence" value="ECO:0007669"/>
    <property type="project" value="InterPro"/>
</dbReference>
<keyword evidence="2 5" id="KW-0808">Transferase</keyword>
<evidence type="ECO:0000259" key="4">
    <source>
        <dbReference type="Pfam" id="PF08241"/>
    </source>
</evidence>
<dbReference type="EMBL" id="JACIGK010000009">
    <property type="protein sequence ID" value="MBB4265926.1"/>
    <property type="molecule type" value="Genomic_DNA"/>
</dbReference>
<proteinExistence type="predicted"/>
<organism evidence="5 6">
    <name type="scientific">Roseospira visakhapatnamensis</name>
    <dbReference type="NCBI Taxonomy" id="390880"/>
    <lineage>
        <taxon>Bacteria</taxon>
        <taxon>Pseudomonadati</taxon>
        <taxon>Pseudomonadota</taxon>
        <taxon>Alphaproteobacteria</taxon>
        <taxon>Rhodospirillales</taxon>
        <taxon>Rhodospirillaceae</taxon>
        <taxon>Roseospira</taxon>
    </lineage>
</organism>
<dbReference type="SUPFAM" id="SSF53335">
    <property type="entry name" value="S-adenosyl-L-methionine-dependent methyltransferases"/>
    <property type="match status" value="1"/>
</dbReference>
<keyword evidence="1 5" id="KW-0489">Methyltransferase</keyword>
<dbReference type="Proteomes" id="UP000554286">
    <property type="component" value="Unassembled WGS sequence"/>
</dbReference>
<evidence type="ECO:0000313" key="5">
    <source>
        <dbReference type="EMBL" id="MBB4265926.1"/>
    </source>
</evidence>
<comment type="caution">
    <text evidence="5">The sequence shown here is derived from an EMBL/GenBank/DDBJ whole genome shotgun (WGS) entry which is preliminary data.</text>
</comment>
<protein>
    <submittedName>
        <fullName evidence="5">SAM-dependent methyltransferase</fullName>
    </submittedName>
</protein>
<dbReference type="Pfam" id="PF08241">
    <property type="entry name" value="Methyltransf_11"/>
    <property type="match status" value="1"/>
</dbReference>
<evidence type="ECO:0000256" key="3">
    <source>
        <dbReference type="SAM" id="MobiDB-lite"/>
    </source>
</evidence>
<evidence type="ECO:0000256" key="1">
    <source>
        <dbReference type="ARBA" id="ARBA00022603"/>
    </source>
</evidence>
<feature type="region of interest" description="Disordered" evidence="3">
    <location>
        <begin position="1"/>
        <end position="21"/>
    </location>
</feature>
<dbReference type="GO" id="GO:0032259">
    <property type="term" value="P:methylation"/>
    <property type="evidence" value="ECO:0007669"/>
    <property type="project" value="UniProtKB-KW"/>
</dbReference>
<dbReference type="Gene3D" id="3.40.50.150">
    <property type="entry name" value="Vaccinia Virus protein VP39"/>
    <property type="match status" value="1"/>
</dbReference>
<dbReference type="InterPro" id="IPR029063">
    <property type="entry name" value="SAM-dependent_MTases_sf"/>
</dbReference>
<accession>A0A7W6W9Y8</accession>
<feature type="domain" description="Methyltransferase type 11" evidence="4">
    <location>
        <begin position="71"/>
        <end position="172"/>
    </location>
</feature>
<name>A0A7W6W9Y8_9PROT</name>
<sequence length="326" mass="34590">MSNRPPAAIATATTRPAPTPGAARVFDRALLRRRRDRAAAGWDGFSFLMDETATRLVERLEDITRRFPLTLDLGCHGGEVARALHRRPGDKRGGIETLIQADLSPALAARARAAGRGLAPSGPVLACDEEALPMAPASLDAILSNLSLHWVNDLPGALIQARRALRPDGLFLASLLGGATLVELRTCLADAEMEVAGGLSPRTSPLTEVRDAGNLLSRAGFALPTADTEVITVRYETPLALMADLRGMGEANAVLTRRRDLGHRAVLARAAALYQERHTGADGRVPATFEVITLTAWAPDASQPAPRPRGSARTSLAEILAADPHA</sequence>
<dbReference type="CDD" id="cd02440">
    <property type="entry name" value="AdoMet_MTases"/>
    <property type="match status" value="1"/>
</dbReference>
<evidence type="ECO:0000313" key="6">
    <source>
        <dbReference type="Proteomes" id="UP000554286"/>
    </source>
</evidence>
<dbReference type="AlphaFoldDB" id="A0A7W6W9Y8"/>
<dbReference type="InterPro" id="IPR013216">
    <property type="entry name" value="Methyltransf_11"/>
</dbReference>